<dbReference type="PROSITE" id="PS01124">
    <property type="entry name" value="HTH_ARAC_FAMILY_2"/>
    <property type="match status" value="1"/>
</dbReference>
<reference evidence="5 6" key="1">
    <citation type="submission" date="2018-05" db="EMBL/GenBank/DDBJ databases">
        <title>Paenibacillus flagellatus sp. nov., isolated from selenium mineral soil.</title>
        <authorList>
            <person name="Dai X."/>
        </authorList>
    </citation>
    <scope>NUCLEOTIDE SEQUENCE [LARGE SCALE GENOMIC DNA]</scope>
    <source>
        <strain evidence="5 6">DXL2</strain>
    </source>
</reference>
<evidence type="ECO:0000256" key="3">
    <source>
        <dbReference type="ARBA" id="ARBA00023163"/>
    </source>
</evidence>
<organism evidence="5 6">
    <name type="scientific">Paenibacillus flagellatus</name>
    <dbReference type="NCBI Taxonomy" id="2211139"/>
    <lineage>
        <taxon>Bacteria</taxon>
        <taxon>Bacillati</taxon>
        <taxon>Bacillota</taxon>
        <taxon>Bacilli</taxon>
        <taxon>Bacillales</taxon>
        <taxon>Paenibacillaceae</taxon>
        <taxon>Paenibacillus</taxon>
    </lineage>
</organism>
<evidence type="ECO:0000313" key="5">
    <source>
        <dbReference type="EMBL" id="PYI52650.1"/>
    </source>
</evidence>
<dbReference type="GO" id="GO:0003700">
    <property type="term" value="F:DNA-binding transcription factor activity"/>
    <property type="evidence" value="ECO:0007669"/>
    <property type="project" value="InterPro"/>
</dbReference>
<keyword evidence="6" id="KW-1185">Reference proteome</keyword>
<dbReference type="RefSeq" id="WP_110842018.1">
    <property type="nucleotide sequence ID" value="NZ_QJVJ01000009.1"/>
</dbReference>
<dbReference type="Pfam" id="PF20240">
    <property type="entry name" value="DUF6597"/>
    <property type="match status" value="1"/>
</dbReference>
<dbReference type="SMART" id="SM00342">
    <property type="entry name" value="HTH_ARAC"/>
    <property type="match status" value="1"/>
</dbReference>
<protein>
    <submittedName>
        <fullName evidence="5">AraC family transcriptional regulator</fullName>
    </submittedName>
</protein>
<dbReference type="OrthoDB" id="323290at2"/>
<proteinExistence type="predicted"/>
<dbReference type="Pfam" id="PF12833">
    <property type="entry name" value="HTH_18"/>
    <property type="match status" value="1"/>
</dbReference>
<dbReference type="PANTHER" id="PTHR46796">
    <property type="entry name" value="HTH-TYPE TRANSCRIPTIONAL ACTIVATOR RHAS-RELATED"/>
    <property type="match status" value="1"/>
</dbReference>
<dbReference type="EMBL" id="QJVJ01000009">
    <property type="protein sequence ID" value="PYI52650.1"/>
    <property type="molecule type" value="Genomic_DNA"/>
</dbReference>
<name>A0A2V5KF13_9BACL</name>
<dbReference type="InterPro" id="IPR018060">
    <property type="entry name" value="HTH_AraC"/>
</dbReference>
<comment type="caution">
    <text evidence="5">The sequence shown here is derived from an EMBL/GenBank/DDBJ whole genome shotgun (WGS) entry which is preliminary data.</text>
</comment>
<evidence type="ECO:0000256" key="1">
    <source>
        <dbReference type="ARBA" id="ARBA00023015"/>
    </source>
</evidence>
<dbReference type="Proteomes" id="UP000247476">
    <property type="component" value="Unassembled WGS sequence"/>
</dbReference>
<dbReference type="InterPro" id="IPR009057">
    <property type="entry name" value="Homeodomain-like_sf"/>
</dbReference>
<keyword evidence="2" id="KW-0238">DNA-binding</keyword>
<dbReference type="InterPro" id="IPR050204">
    <property type="entry name" value="AraC_XylS_family_regulators"/>
</dbReference>
<keyword evidence="3" id="KW-0804">Transcription</keyword>
<evidence type="ECO:0000313" key="6">
    <source>
        <dbReference type="Proteomes" id="UP000247476"/>
    </source>
</evidence>
<evidence type="ECO:0000256" key="2">
    <source>
        <dbReference type="ARBA" id="ARBA00023125"/>
    </source>
</evidence>
<dbReference type="Gene3D" id="1.10.10.60">
    <property type="entry name" value="Homeodomain-like"/>
    <property type="match status" value="1"/>
</dbReference>
<evidence type="ECO:0000259" key="4">
    <source>
        <dbReference type="PROSITE" id="PS01124"/>
    </source>
</evidence>
<sequence>MFTPGEHTDKGILNREAGKSKFRLTRYYPEPDLQPFIKRYWVVEWDLQGQPPYEQLMLPHPNVNLVFERGLTRIYGIPKLASTAHLLQGKGKVLGVKFRCAGFYPFWKSSLVELSGRTIEFREVFGIDHEPLEQELLAMDDDRRMVERAERFFRERLPERDAHVDLVNRIADAIVEDRGMTKVDDLVDRFGVNKRTMQRLFSRYVGVSPKWMIQRYRLQEAAELIEKGGIVDWTALSADLGYYDQAHFIKDFKALIGQSPEEYVRAIGQ</sequence>
<dbReference type="InterPro" id="IPR046532">
    <property type="entry name" value="DUF6597"/>
</dbReference>
<dbReference type="GO" id="GO:0043565">
    <property type="term" value="F:sequence-specific DNA binding"/>
    <property type="evidence" value="ECO:0007669"/>
    <property type="project" value="InterPro"/>
</dbReference>
<feature type="domain" description="HTH araC/xylS-type" evidence="4">
    <location>
        <begin position="164"/>
        <end position="266"/>
    </location>
</feature>
<accession>A0A2V5KF13</accession>
<dbReference type="AlphaFoldDB" id="A0A2V5KF13"/>
<keyword evidence="1" id="KW-0805">Transcription regulation</keyword>
<dbReference type="SUPFAM" id="SSF46689">
    <property type="entry name" value="Homeodomain-like"/>
    <property type="match status" value="1"/>
</dbReference>
<gene>
    <name evidence="5" type="ORF">DLM86_21020</name>
</gene>